<dbReference type="CDD" id="cd00834">
    <property type="entry name" value="KAS_I_II"/>
    <property type="match status" value="1"/>
</dbReference>
<dbReference type="Pfam" id="PF00109">
    <property type="entry name" value="ketoacyl-synt"/>
    <property type="match status" value="1"/>
</dbReference>
<dbReference type="EMBL" id="JAKNCT010000006">
    <property type="protein sequence ID" value="MCG5031029.1"/>
    <property type="molecule type" value="Genomic_DNA"/>
</dbReference>
<reference evidence="5 6" key="1">
    <citation type="submission" date="2022-02" db="EMBL/GenBank/DDBJ databases">
        <title>Mesosutterella porci, a novel member of the family Sutterellaceae from pig feces.</title>
        <authorList>
            <person name="Wylensek D."/>
            <person name="Clavel T."/>
        </authorList>
    </citation>
    <scope>NUCLEOTIDE SEQUENCE [LARGE SCALE GENOMIC DNA]</scope>
    <source>
        <strain evidence="6">oilRF-744-wt-GAM-9</strain>
    </source>
</reference>
<keyword evidence="2 3" id="KW-0808">Transferase</keyword>
<proteinExistence type="inferred from homology"/>
<dbReference type="InterPro" id="IPR000794">
    <property type="entry name" value="Beta-ketoacyl_synthase"/>
</dbReference>
<dbReference type="SUPFAM" id="SSF53901">
    <property type="entry name" value="Thiolase-like"/>
    <property type="match status" value="2"/>
</dbReference>
<evidence type="ECO:0000313" key="5">
    <source>
        <dbReference type="EMBL" id="MCG5031029.1"/>
    </source>
</evidence>
<comment type="similarity">
    <text evidence="1 3">Belongs to the thiolase-like superfamily. Beta-ketoacyl-ACP synthases family.</text>
</comment>
<evidence type="ECO:0000256" key="1">
    <source>
        <dbReference type="ARBA" id="ARBA00008467"/>
    </source>
</evidence>
<dbReference type="PANTHER" id="PTHR11712">
    <property type="entry name" value="POLYKETIDE SYNTHASE-RELATED"/>
    <property type="match status" value="1"/>
</dbReference>
<dbReference type="InterPro" id="IPR014031">
    <property type="entry name" value="Ketoacyl_synth_C"/>
</dbReference>
<organism evidence="5 6">
    <name type="scientific">Mesosutterella porci</name>
    <dbReference type="NCBI Taxonomy" id="2915351"/>
    <lineage>
        <taxon>Bacteria</taxon>
        <taxon>Pseudomonadati</taxon>
        <taxon>Pseudomonadota</taxon>
        <taxon>Betaproteobacteria</taxon>
        <taxon>Burkholderiales</taxon>
        <taxon>Sutterellaceae</taxon>
        <taxon>Mesosutterella</taxon>
    </lineage>
</organism>
<protein>
    <submittedName>
        <fullName evidence="5">Beta-ketoacyl-ACP synthase</fullName>
    </submittedName>
</protein>
<evidence type="ECO:0000259" key="4">
    <source>
        <dbReference type="PROSITE" id="PS52004"/>
    </source>
</evidence>
<dbReference type="PROSITE" id="PS52004">
    <property type="entry name" value="KS3_2"/>
    <property type="match status" value="1"/>
</dbReference>
<dbReference type="SMART" id="SM00825">
    <property type="entry name" value="PKS_KS"/>
    <property type="match status" value="1"/>
</dbReference>
<evidence type="ECO:0000313" key="6">
    <source>
        <dbReference type="Proteomes" id="UP001297600"/>
    </source>
</evidence>
<name>A0ABS9MQY4_9BURK</name>
<dbReference type="Proteomes" id="UP001297600">
    <property type="component" value="Unassembled WGS sequence"/>
</dbReference>
<dbReference type="InterPro" id="IPR016039">
    <property type="entry name" value="Thiolase-like"/>
</dbReference>
<evidence type="ECO:0000256" key="2">
    <source>
        <dbReference type="ARBA" id="ARBA00022679"/>
    </source>
</evidence>
<dbReference type="InterPro" id="IPR020841">
    <property type="entry name" value="PKS_Beta-ketoAc_synthase_dom"/>
</dbReference>
<dbReference type="Gene3D" id="3.40.47.10">
    <property type="match status" value="2"/>
</dbReference>
<sequence length="389" mass="39933">MNAVSALSSLGCGPDETLANLALGRAPGMRLTEGFLTRGRAVWLGHFTKPLPPMPEGFPREESRNNRALRAAWEGCPDFARLLRSTPRDGVAVVLGTSTSGSDEADRYVSSVVRARPGEQRRPFAAECQELGDPSRFLSAWLGTEGPAYTVSTACTSSIRAVISGAKLIESGLVQAAIVGGADTLARLPVNGFSSLGALSPRLCAPFSAGRDGITIGEGAALLWLSREPSPVALLGFGESSDAHHMTAPDPAGSGACEAMHSALESAGLSGRDLSYVNLHGTGTPLNDAMEAAATFKAVGDAPLCSSTKPLTGHTLGAAGALEAVLAVLLSSRGGLIPGQFAPGRVRDPELAGIRLPLRPQRVEPGPVLTSNFAFGGSNASLLFGAADG</sequence>
<dbReference type="PANTHER" id="PTHR11712:SF320">
    <property type="entry name" value="BETA-KETOACYL SYNTHASE"/>
    <property type="match status" value="1"/>
</dbReference>
<evidence type="ECO:0000256" key="3">
    <source>
        <dbReference type="RuleBase" id="RU003694"/>
    </source>
</evidence>
<comment type="caution">
    <text evidence="5">The sequence shown here is derived from an EMBL/GenBank/DDBJ whole genome shotgun (WGS) entry which is preliminary data.</text>
</comment>
<dbReference type="PROSITE" id="PS00606">
    <property type="entry name" value="KS3_1"/>
    <property type="match status" value="1"/>
</dbReference>
<dbReference type="InterPro" id="IPR014030">
    <property type="entry name" value="Ketoacyl_synth_N"/>
</dbReference>
<keyword evidence="6" id="KW-1185">Reference proteome</keyword>
<dbReference type="InterPro" id="IPR018201">
    <property type="entry name" value="Ketoacyl_synth_AS"/>
</dbReference>
<feature type="domain" description="Ketosynthase family 3 (KS3)" evidence="4">
    <location>
        <begin position="1"/>
        <end position="386"/>
    </location>
</feature>
<dbReference type="Pfam" id="PF02801">
    <property type="entry name" value="Ketoacyl-synt_C"/>
    <property type="match status" value="1"/>
</dbReference>
<accession>A0ABS9MQY4</accession>
<gene>
    <name evidence="5" type="ORF">MAF45_06155</name>
</gene>
<dbReference type="RefSeq" id="WP_237978710.1">
    <property type="nucleotide sequence ID" value="NZ_JAKNCT010000006.1"/>
</dbReference>